<protein>
    <recommendedName>
        <fullName evidence="3">Phage tail sheath protein</fullName>
    </recommendedName>
</protein>
<gene>
    <name evidence="1" type="ORF">VU01_10777</name>
</gene>
<dbReference type="EMBL" id="MTKS01000077">
    <property type="protein sequence ID" value="RWX51820.1"/>
    <property type="molecule type" value="Genomic_DNA"/>
</dbReference>
<feature type="non-terminal residue" evidence="1">
    <location>
        <position position="97"/>
    </location>
</feature>
<accession>A0A444JFD1</accession>
<dbReference type="Proteomes" id="UP000288892">
    <property type="component" value="Unassembled WGS sequence"/>
</dbReference>
<name>A0A444JFD1_9BACT</name>
<evidence type="ECO:0000313" key="1">
    <source>
        <dbReference type="EMBL" id="RWX51820.1"/>
    </source>
</evidence>
<proteinExistence type="predicted"/>
<comment type="caution">
    <text evidence="1">The sequence shown here is derived from an EMBL/GenBank/DDBJ whole genome shotgun (WGS) entry which is preliminary data.</text>
</comment>
<sequence length="97" mass="10515">MTGMYKTPGVYVEEIVKFPPSVAPVETAIPAFIGYTEKAQEISPDDLLNKPTKIGSLAEYELNFGGGAAPTVNSVTLDDNKNFKSAEIGNVFYMYDS</sequence>
<organism evidence="1 2">
    <name type="scientific">Candidatus Electrothrix marina</name>
    <dbReference type="NCBI Taxonomy" id="1859130"/>
    <lineage>
        <taxon>Bacteria</taxon>
        <taxon>Pseudomonadati</taxon>
        <taxon>Thermodesulfobacteriota</taxon>
        <taxon>Desulfobulbia</taxon>
        <taxon>Desulfobulbales</taxon>
        <taxon>Desulfobulbaceae</taxon>
        <taxon>Candidatus Electrothrix</taxon>
    </lineage>
</organism>
<evidence type="ECO:0008006" key="3">
    <source>
        <dbReference type="Google" id="ProtNLM"/>
    </source>
</evidence>
<dbReference type="AlphaFoldDB" id="A0A444JFD1"/>
<reference evidence="1 2" key="1">
    <citation type="submission" date="2017-01" db="EMBL/GenBank/DDBJ databases">
        <title>The cable genome- insights into the physiology and evolution of filamentous bacteria capable of sulfide oxidation via long distance electron transfer.</title>
        <authorList>
            <person name="Schreiber L."/>
            <person name="Bjerg J.T."/>
            <person name="Boggild A."/>
            <person name="Van De Vossenberg J."/>
            <person name="Meysman F."/>
            <person name="Nielsen L.P."/>
            <person name="Schramm A."/>
            <person name="Kjeldsen K.U."/>
        </authorList>
    </citation>
    <scope>NUCLEOTIDE SEQUENCE [LARGE SCALE GENOMIC DNA]</scope>
    <source>
        <strain evidence="1">A5</strain>
    </source>
</reference>
<keyword evidence="2" id="KW-1185">Reference proteome</keyword>
<evidence type="ECO:0000313" key="2">
    <source>
        <dbReference type="Proteomes" id="UP000288892"/>
    </source>
</evidence>